<proteinExistence type="inferred from homology"/>
<dbReference type="GO" id="GO:0016787">
    <property type="term" value="F:hydrolase activity"/>
    <property type="evidence" value="ECO:0007669"/>
    <property type="project" value="UniProtKB-KW"/>
</dbReference>
<keyword evidence="4" id="KW-0378">Hydrolase</keyword>
<dbReference type="Pfam" id="PF03755">
    <property type="entry name" value="YicC-like_N"/>
    <property type="match status" value="1"/>
</dbReference>
<dbReference type="NCBIfam" id="TIGR00255">
    <property type="entry name" value="YicC/YloC family endoribonuclease"/>
    <property type="match status" value="1"/>
</dbReference>
<dbReference type="InterPro" id="IPR013527">
    <property type="entry name" value="YicC-like_N"/>
</dbReference>
<dbReference type="EMBL" id="DVFJ01000036">
    <property type="protein sequence ID" value="HIQ72511.1"/>
    <property type="molecule type" value="Genomic_DNA"/>
</dbReference>
<evidence type="ECO:0000259" key="6">
    <source>
        <dbReference type="Pfam" id="PF03755"/>
    </source>
</evidence>
<reference evidence="8" key="2">
    <citation type="journal article" date="2021" name="PeerJ">
        <title>Extensive microbial diversity within the chicken gut microbiome revealed by metagenomics and culture.</title>
        <authorList>
            <person name="Gilroy R."/>
            <person name="Ravi A."/>
            <person name="Getino M."/>
            <person name="Pursley I."/>
            <person name="Horton D.L."/>
            <person name="Alikhan N.F."/>
            <person name="Baker D."/>
            <person name="Gharbi K."/>
            <person name="Hall N."/>
            <person name="Watson M."/>
            <person name="Adriaenssens E.M."/>
            <person name="Foster-Nyarko E."/>
            <person name="Jarju S."/>
            <person name="Secka A."/>
            <person name="Antonio M."/>
            <person name="Oren A."/>
            <person name="Chaudhuri R.R."/>
            <person name="La Ragione R."/>
            <person name="Hildebrand F."/>
            <person name="Pallen M.J."/>
        </authorList>
    </citation>
    <scope>NUCLEOTIDE SEQUENCE</scope>
    <source>
        <strain evidence="8">ChiSxjej2B14-6234</strain>
    </source>
</reference>
<evidence type="ECO:0000256" key="4">
    <source>
        <dbReference type="ARBA" id="ARBA00022801"/>
    </source>
</evidence>
<dbReference type="Pfam" id="PF08340">
    <property type="entry name" value="YicC-like_C"/>
    <property type="match status" value="1"/>
</dbReference>
<keyword evidence="2" id="KW-0540">Nuclease</keyword>
<dbReference type="GO" id="GO:0004521">
    <property type="term" value="F:RNA endonuclease activity"/>
    <property type="evidence" value="ECO:0007669"/>
    <property type="project" value="InterPro"/>
</dbReference>
<evidence type="ECO:0000256" key="1">
    <source>
        <dbReference type="ARBA" id="ARBA00001968"/>
    </source>
</evidence>
<feature type="domain" description="Endoribonuclease YicC-like C-terminal" evidence="7">
    <location>
        <begin position="169"/>
        <end position="287"/>
    </location>
</feature>
<dbReference type="InterPro" id="IPR013551">
    <property type="entry name" value="YicC-like_C"/>
</dbReference>
<evidence type="ECO:0000256" key="2">
    <source>
        <dbReference type="ARBA" id="ARBA00022722"/>
    </source>
</evidence>
<dbReference type="AlphaFoldDB" id="A0A9D0ZC58"/>
<evidence type="ECO:0000259" key="7">
    <source>
        <dbReference type="Pfam" id="PF08340"/>
    </source>
</evidence>
<evidence type="ECO:0000313" key="9">
    <source>
        <dbReference type="Proteomes" id="UP000886887"/>
    </source>
</evidence>
<comment type="similarity">
    <text evidence="5">Belongs to the YicC/YloC family.</text>
</comment>
<dbReference type="PANTHER" id="PTHR30636:SF3">
    <property type="entry name" value="UPF0701 PROTEIN YICC"/>
    <property type="match status" value="1"/>
</dbReference>
<sequence length="287" mass="32300">MTGYGRCRMEIEGREMTVEVKSVNHRFLDIAFRMPRSLAFLEEPIRKELSARLSRGHVDVFIAYRNARADARVVHVDLALLGAYQTALSQMSQAVHATDPLRLSDYARLPDVLTVSEQDEDQEAVTALMRAALARALDGLVAMREREGESLAQDMRGKLACLAQLREQIAQRAPLVTADYRERLRARIEQLADVQLDEQRLAQEVALFADRAAIDEELVRLQSHIAQLLSLMEQDAPVGRKLDFLVQELNREVNTIGSKGSDLTIAGLVVEAKSEIEKLREQVQNIE</sequence>
<name>A0A9D0ZC58_9FIRM</name>
<evidence type="ECO:0000256" key="5">
    <source>
        <dbReference type="ARBA" id="ARBA00035648"/>
    </source>
</evidence>
<dbReference type="InterPro" id="IPR005229">
    <property type="entry name" value="YicC/YloC-like"/>
</dbReference>
<dbReference type="Proteomes" id="UP000886887">
    <property type="component" value="Unassembled WGS sequence"/>
</dbReference>
<organism evidence="8 9">
    <name type="scientific">Candidatus Onthenecus intestinigallinarum</name>
    <dbReference type="NCBI Taxonomy" id="2840875"/>
    <lineage>
        <taxon>Bacteria</taxon>
        <taxon>Bacillati</taxon>
        <taxon>Bacillota</taxon>
        <taxon>Clostridia</taxon>
        <taxon>Eubacteriales</taxon>
        <taxon>Candidatus Onthenecus</taxon>
    </lineage>
</organism>
<feature type="domain" description="Endoribonuclease YicC-like N-terminal" evidence="6">
    <location>
        <begin position="1"/>
        <end position="152"/>
    </location>
</feature>
<comment type="cofactor">
    <cofactor evidence="1">
        <name>a divalent metal cation</name>
        <dbReference type="ChEBI" id="CHEBI:60240"/>
    </cofactor>
</comment>
<comment type="caution">
    <text evidence="8">The sequence shown here is derived from an EMBL/GenBank/DDBJ whole genome shotgun (WGS) entry which is preliminary data.</text>
</comment>
<dbReference type="PANTHER" id="PTHR30636">
    <property type="entry name" value="UPF0701 PROTEIN YICC"/>
    <property type="match status" value="1"/>
</dbReference>
<gene>
    <name evidence="8" type="ORF">IAB73_09945</name>
</gene>
<protein>
    <submittedName>
        <fullName evidence="8">YicC family protein</fullName>
    </submittedName>
</protein>
<evidence type="ECO:0000313" key="8">
    <source>
        <dbReference type="EMBL" id="HIQ72511.1"/>
    </source>
</evidence>
<keyword evidence="3" id="KW-0255">Endonuclease</keyword>
<evidence type="ECO:0000256" key="3">
    <source>
        <dbReference type="ARBA" id="ARBA00022759"/>
    </source>
</evidence>
<accession>A0A9D0ZC58</accession>
<reference evidence="8" key="1">
    <citation type="submission" date="2020-10" db="EMBL/GenBank/DDBJ databases">
        <authorList>
            <person name="Gilroy R."/>
        </authorList>
    </citation>
    <scope>NUCLEOTIDE SEQUENCE</scope>
    <source>
        <strain evidence="8">ChiSxjej2B14-6234</strain>
    </source>
</reference>